<evidence type="ECO:0000256" key="5">
    <source>
        <dbReference type="SAM" id="Coils"/>
    </source>
</evidence>
<geneLocation type="plasmid" evidence="8 9">
    <name>p2</name>
</geneLocation>
<evidence type="ECO:0000313" key="8">
    <source>
        <dbReference type="EMBL" id="BAO94201.1"/>
    </source>
</evidence>
<dbReference type="Gene3D" id="4.10.430.30">
    <property type="match status" value="1"/>
</dbReference>
<evidence type="ECO:0000256" key="3">
    <source>
        <dbReference type="ARBA" id="ARBA00022490"/>
    </source>
</evidence>
<dbReference type="SUPFAM" id="SSF81273">
    <property type="entry name" value="H-NS histone-like proteins"/>
    <property type="match status" value="1"/>
</dbReference>
<gene>
    <name evidence="8" type="ORF">BRPE64_ECDS03190</name>
</gene>
<dbReference type="GO" id="GO:0003677">
    <property type="term" value="F:DNA binding"/>
    <property type="evidence" value="ECO:0007669"/>
    <property type="project" value="UniProtKB-KW"/>
</dbReference>
<evidence type="ECO:0000256" key="2">
    <source>
        <dbReference type="ARBA" id="ARBA00010610"/>
    </source>
</evidence>
<accession>A0A060PKV3</accession>
<dbReference type="PANTHER" id="PTHR38097:SF2">
    <property type="entry name" value="DNA-BINDING PROTEIN STPA"/>
    <property type="match status" value="1"/>
</dbReference>
<comment type="similarity">
    <text evidence="2">Belongs to the histone-like protein H-NS family.</text>
</comment>
<keyword evidence="4" id="KW-0238">DNA-binding</keyword>
<evidence type="ECO:0000259" key="7">
    <source>
        <dbReference type="Pfam" id="PF00816"/>
    </source>
</evidence>
<evidence type="ECO:0000313" key="9">
    <source>
        <dbReference type="Proteomes" id="UP000013966"/>
    </source>
</evidence>
<reference evidence="8 9" key="2">
    <citation type="journal article" date="2018" name="Int. J. Syst. Evol. Microbiol.">
        <title>Burkholderia insecticola sp. nov., a gut symbiotic bacterium of the bean bug Riptortus pedestris.</title>
        <authorList>
            <person name="Takeshita K."/>
            <person name="Tamaki H."/>
            <person name="Ohbayashi T."/>
            <person name="Meng X.-Y."/>
            <person name="Sone T."/>
            <person name="Mitani Y."/>
            <person name="Peeters C."/>
            <person name="Kikuchi Y."/>
            <person name="Vandamme P."/>
        </authorList>
    </citation>
    <scope>NUCLEOTIDE SEQUENCE [LARGE SCALE GENOMIC DNA]</scope>
    <source>
        <strain evidence="8">RPE64</strain>
        <plasmid evidence="8 9">p2</plasmid>
    </source>
</reference>
<dbReference type="Pfam" id="PF00816">
    <property type="entry name" value="Histone_HNS"/>
    <property type="match status" value="1"/>
</dbReference>
<evidence type="ECO:0000256" key="1">
    <source>
        <dbReference type="ARBA" id="ARBA00004453"/>
    </source>
</evidence>
<evidence type="ECO:0000256" key="6">
    <source>
        <dbReference type="SAM" id="MobiDB-lite"/>
    </source>
</evidence>
<name>A0A060PKV3_9BURK</name>
<feature type="domain" description="DNA-binding protein H-NS-like C-terminal" evidence="7">
    <location>
        <begin position="168"/>
        <end position="199"/>
    </location>
</feature>
<dbReference type="GO" id="GO:0009295">
    <property type="term" value="C:nucleoid"/>
    <property type="evidence" value="ECO:0007669"/>
    <property type="project" value="UniProtKB-SubCell"/>
</dbReference>
<dbReference type="PANTHER" id="PTHR38097">
    <property type="match status" value="1"/>
</dbReference>
<keyword evidence="9" id="KW-1185">Reference proteome</keyword>
<sequence>MTTGVAQTSPILELAEQPSELSVVVQSQRLSGVPVQRRLDRIPKGACFSLFDQNDIVRLASVVTECNVAGDKSIVKNVDPLWIRNTMATLFQIEQRIANLQKKADELRRKQSTSVIQSIKRMMDKHGISVEDLRADMKSSSAGKEPDAIKATRRNSKAAGSSKGKLPPKYRDPKTGATWSGHARPPVWIRDAKDRAKFLIDASSE</sequence>
<feature type="coiled-coil region" evidence="5">
    <location>
        <begin position="83"/>
        <end position="110"/>
    </location>
</feature>
<proteinExistence type="inferred from homology"/>
<dbReference type="KEGG" id="buo:BRPE64_ECDS03190"/>
<dbReference type="HOGENOM" id="CLU_1335447_0_0_4"/>
<dbReference type="InterPro" id="IPR027444">
    <property type="entry name" value="H-NS_C_dom"/>
</dbReference>
<evidence type="ECO:0000256" key="4">
    <source>
        <dbReference type="ARBA" id="ARBA00023125"/>
    </source>
</evidence>
<keyword evidence="5" id="KW-0175">Coiled coil</keyword>
<dbReference type="EMBL" id="AP013062">
    <property type="protein sequence ID" value="BAO94201.1"/>
    <property type="molecule type" value="Genomic_DNA"/>
</dbReference>
<dbReference type="Proteomes" id="UP000013966">
    <property type="component" value="Plasmid p2"/>
</dbReference>
<feature type="region of interest" description="Disordered" evidence="6">
    <location>
        <begin position="135"/>
        <end position="186"/>
    </location>
</feature>
<keyword evidence="8" id="KW-0614">Plasmid</keyword>
<reference evidence="8 9" key="1">
    <citation type="journal article" date="2013" name="Genome Announc.">
        <title>Complete Genome Sequence of Burkholderia sp. Strain RPE64, Bacterial Symbiont of the Bean Bug Riptortus pedestris.</title>
        <authorList>
            <person name="Shibata T.F."/>
            <person name="Maeda T."/>
            <person name="Nikoh N."/>
            <person name="Yamaguchi K."/>
            <person name="Oshima K."/>
            <person name="Hattori M."/>
            <person name="Nishiyama T."/>
            <person name="Hasebe M."/>
            <person name="Fukatsu T."/>
            <person name="Kikuchi Y."/>
            <person name="Shigenobu S."/>
        </authorList>
    </citation>
    <scope>NUCLEOTIDE SEQUENCE [LARGE SCALE GENOMIC DNA]</scope>
    <source>
        <plasmid evidence="8 9">p2</plasmid>
    </source>
</reference>
<protein>
    <submittedName>
        <fullName evidence="8">Histone family protein nucleoid-structuring protein H-NS</fullName>
    </submittedName>
</protein>
<organism evidence="8 9">
    <name type="scientific">Caballeronia insecticola</name>
    <dbReference type="NCBI Taxonomy" id="758793"/>
    <lineage>
        <taxon>Bacteria</taxon>
        <taxon>Pseudomonadati</taxon>
        <taxon>Pseudomonadota</taxon>
        <taxon>Betaproteobacteria</taxon>
        <taxon>Burkholderiales</taxon>
        <taxon>Burkholderiaceae</taxon>
        <taxon>Caballeronia</taxon>
    </lineage>
</organism>
<keyword evidence="3" id="KW-0963">Cytoplasm</keyword>
<comment type="subcellular location">
    <subcellularLocation>
        <location evidence="1">Cytoplasm</location>
        <location evidence="1">Nucleoid</location>
    </subcellularLocation>
</comment>
<dbReference type="AlphaFoldDB" id="A0A060PKV3"/>